<evidence type="ECO:0000256" key="1">
    <source>
        <dbReference type="ARBA" id="ARBA00005336"/>
    </source>
</evidence>
<dbReference type="RefSeq" id="XP_066635419.1">
    <property type="nucleotide sequence ID" value="XM_066775300.1"/>
</dbReference>
<reference evidence="5 6" key="1">
    <citation type="submission" date="2024-02" db="EMBL/GenBank/DDBJ databases">
        <title>De novo assembly and annotation of 12 fungi associated with fruit tree decline syndrome in Ontario, Canada.</title>
        <authorList>
            <person name="Sulman M."/>
            <person name="Ellouze W."/>
            <person name="Ilyukhin E."/>
        </authorList>
    </citation>
    <scope>NUCLEOTIDE SEQUENCE [LARGE SCALE GENOMIC DNA]</scope>
    <source>
        <strain evidence="5 6">FDS-637</strain>
    </source>
</reference>
<dbReference type="PANTHER" id="PTHR42721:SF3">
    <property type="entry name" value="BETA-D-XYLOSIDASE 5-RELATED"/>
    <property type="match status" value="1"/>
</dbReference>
<dbReference type="GeneID" id="92007921"/>
<keyword evidence="2" id="KW-0378">Hydrolase</keyword>
<organism evidence="5 6">
    <name type="scientific">Diplodia seriata</name>
    <dbReference type="NCBI Taxonomy" id="420778"/>
    <lineage>
        <taxon>Eukaryota</taxon>
        <taxon>Fungi</taxon>
        <taxon>Dikarya</taxon>
        <taxon>Ascomycota</taxon>
        <taxon>Pezizomycotina</taxon>
        <taxon>Dothideomycetes</taxon>
        <taxon>Dothideomycetes incertae sedis</taxon>
        <taxon>Botryosphaeriales</taxon>
        <taxon>Botryosphaeriaceae</taxon>
        <taxon>Diplodia</taxon>
    </lineage>
</organism>
<name>A0ABR3CP51_9PEZI</name>
<dbReference type="InterPro" id="IPR017853">
    <property type="entry name" value="GH"/>
</dbReference>
<dbReference type="EMBL" id="JAJVCZ030000003">
    <property type="protein sequence ID" value="KAL0262390.1"/>
    <property type="molecule type" value="Genomic_DNA"/>
</dbReference>
<evidence type="ECO:0000256" key="2">
    <source>
        <dbReference type="ARBA" id="ARBA00022801"/>
    </source>
</evidence>
<proteinExistence type="inferred from homology"/>
<evidence type="ECO:0000256" key="3">
    <source>
        <dbReference type="ARBA" id="ARBA00023180"/>
    </source>
</evidence>
<gene>
    <name evidence="5" type="ORF">SLS55_003836</name>
</gene>
<feature type="signal peptide" evidence="4">
    <location>
        <begin position="1"/>
        <end position="19"/>
    </location>
</feature>
<feature type="chain" id="PRO_5046151504" evidence="4">
    <location>
        <begin position="20"/>
        <end position="183"/>
    </location>
</feature>
<sequence>MSLRTSIAGVAALATQALAVELTTFGFPDCANGPLKDNLVCDSSASPRDRATALVNELTLEEKFNNTGNTSPGVPRLGIPAYQWWNEGLHELPLTKEIGLTLVALHGVAFTLPGKPMTDSGNFSYATSFPQPILMGAAFDDELIYDVASVISTEARAFSNGGRSGLDYWVSLAPAGLVPNPQA</sequence>
<dbReference type="InterPro" id="IPR044993">
    <property type="entry name" value="BXL"/>
</dbReference>
<dbReference type="Proteomes" id="UP001430584">
    <property type="component" value="Unassembled WGS sequence"/>
</dbReference>
<dbReference type="InterPro" id="IPR036962">
    <property type="entry name" value="Glyco_hydro_3_N_sf"/>
</dbReference>
<dbReference type="PANTHER" id="PTHR42721">
    <property type="entry name" value="SUGAR HYDROLASE-RELATED"/>
    <property type="match status" value="1"/>
</dbReference>
<evidence type="ECO:0000313" key="5">
    <source>
        <dbReference type="EMBL" id="KAL0262390.1"/>
    </source>
</evidence>
<keyword evidence="6" id="KW-1185">Reference proteome</keyword>
<dbReference type="SUPFAM" id="SSF51445">
    <property type="entry name" value="(Trans)glycosidases"/>
    <property type="match status" value="1"/>
</dbReference>
<comment type="caution">
    <text evidence="5">The sequence shown here is derived from an EMBL/GenBank/DDBJ whole genome shotgun (WGS) entry which is preliminary data.</text>
</comment>
<accession>A0ABR3CP51</accession>
<keyword evidence="3" id="KW-0325">Glycoprotein</keyword>
<dbReference type="Gene3D" id="3.20.20.300">
    <property type="entry name" value="Glycoside hydrolase, family 3, N-terminal domain"/>
    <property type="match status" value="1"/>
</dbReference>
<evidence type="ECO:0000313" key="6">
    <source>
        <dbReference type="Proteomes" id="UP001430584"/>
    </source>
</evidence>
<evidence type="ECO:0000256" key="4">
    <source>
        <dbReference type="SAM" id="SignalP"/>
    </source>
</evidence>
<keyword evidence="4" id="KW-0732">Signal</keyword>
<comment type="similarity">
    <text evidence="1">Belongs to the glycosyl hydrolase 3 family.</text>
</comment>
<protein>
    <submittedName>
        <fullName evidence="5">Uncharacterized protein</fullName>
    </submittedName>
</protein>